<reference evidence="5" key="1">
    <citation type="submission" date="2021-03" db="EMBL/GenBank/DDBJ databases">
        <authorList>
            <person name="Sun Q."/>
        </authorList>
    </citation>
    <scope>NUCLEOTIDE SEQUENCE</scope>
    <source>
        <strain evidence="5">CCM 8862</strain>
    </source>
</reference>
<dbReference type="AlphaFoldDB" id="A0A939DZH4"/>
<keyword evidence="1" id="KW-0540">Nuclease</keyword>
<evidence type="ECO:0000259" key="4">
    <source>
        <dbReference type="Pfam" id="PF09126"/>
    </source>
</evidence>
<evidence type="ECO:0000313" key="6">
    <source>
        <dbReference type="Proteomes" id="UP000664332"/>
    </source>
</evidence>
<dbReference type="GO" id="GO:0009307">
    <property type="term" value="P:DNA restriction-modification system"/>
    <property type="evidence" value="ECO:0007669"/>
    <property type="project" value="InterPro"/>
</dbReference>
<keyword evidence="3" id="KW-0378">Hydrolase</keyword>
<dbReference type="GO" id="GO:0003677">
    <property type="term" value="F:DNA binding"/>
    <property type="evidence" value="ECO:0007669"/>
    <property type="project" value="InterPro"/>
</dbReference>
<keyword evidence="2 5" id="KW-0255">Endonuclease</keyword>
<dbReference type="Gene3D" id="1.10.10.10">
    <property type="entry name" value="Winged helix-like DNA-binding domain superfamily/Winged helix DNA-binding domain"/>
    <property type="match status" value="1"/>
</dbReference>
<dbReference type="InterPro" id="IPR015210">
    <property type="entry name" value="NaeI"/>
</dbReference>
<evidence type="ECO:0000256" key="1">
    <source>
        <dbReference type="ARBA" id="ARBA00022722"/>
    </source>
</evidence>
<dbReference type="SUPFAM" id="SSF52980">
    <property type="entry name" value="Restriction endonuclease-like"/>
    <property type="match status" value="1"/>
</dbReference>
<evidence type="ECO:0000313" key="5">
    <source>
        <dbReference type="EMBL" id="MBN9643679.1"/>
    </source>
</evidence>
<dbReference type="Proteomes" id="UP000664332">
    <property type="component" value="Unassembled WGS sequence"/>
</dbReference>
<dbReference type="InterPro" id="IPR036388">
    <property type="entry name" value="WH-like_DNA-bd_sf"/>
</dbReference>
<keyword evidence="6" id="KW-1185">Reference proteome</keyword>
<dbReference type="CDD" id="cd22338">
    <property type="entry name" value="NaeI-like"/>
    <property type="match status" value="1"/>
</dbReference>
<evidence type="ECO:0000256" key="3">
    <source>
        <dbReference type="ARBA" id="ARBA00022801"/>
    </source>
</evidence>
<comment type="caution">
    <text evidence="5">The sequence shown here is derived from an EMBL/GenBank/DDBJ whole genome shotgun (WGS) entry which is preliminary data.</text>
</comment>
<proteinExistence type="predicted"/>
<feature type="domain" description="Type II restriction enzyme NaeI" evidence="4">
    <location>
        <begin position="23"/>
        <end position="303"/>
    </location>
</feature>
<protein>
    <submittedName>
        <fullName evidence="5">Restriction endonuclease</fullName>
    </submittedName>
</protein>
<dbReference type="Pfam" id="PF09126">
    <property type="entry name" value="NaeI"/>
    <property type="match status" value="1"/>
</dbReference>
<dbReference type="GO" id="GO:0009036">
    <property type="term" value="F:type II site-specific deoxyribonuclease activity"/>
    <property type="evidence" value="ECO:0007669"/>
    <property type="project" value="InterPro"/>
</dbReference>
<accession>A0A939DZH4</accession>
<organism evidence="5 6">
    <name type="scientific">Corynebacterium mendelii</name>
    <dbReference type="NCBI Taxonomy" id="2765362"/>
    <lineage>
        <taxon>Bacteria</taxon>
        <taxon>Bacillati</taxon>
        <taxon>Actinomycetota</taxon>
        <taxon>Actinomycetes</taxon>
        <taxon>Mycobacteriales</taxon>
        <taxon>Corynebacteriaceae</taxon>
        <taxon>Corynebacterium</taxon>
    </lineage>
</organism>
<dbReference type="InterPro" id="IPR037057">
    <property type="entry name" value="DNA_rep_MutH/T2_RE_sf"/>
</dbReference>
<name>A0A939DZH4_9CORY</name>
<dbReference type="InterPro" id="IPR011335">
    <property type="entry name" value="Restrct_endonuc-II-like"/>
</dbReference>
<sequence length="311" mass="35170">MGRENETGHSGGFGDYKDPCVAEVAEAVAAMDRTGEEFAQVFRKTFDQLYDGNNTGRYRLEQLYKTEKTHFGSLIEINLQRHFRIDSGQTLDFSIAGHEVDCKYSHNGQWMLPMESFDEIVMVTQADDLRARWSIGLIRVSEQHRRTSANRDRKTGLNSFGRTQILWVFRDRPMPPNALLHMAETDVETIMAAGNGQQRINSLFRIAQKRRLTRTIVATVAQQNDYMKRVRNNGGARSLLQPEGIIILAGDYRVQKNIARQLDIVVPEKGELVSVRVVPAGRGEGALIEGSWWRVAEEADPVVAAPLIRNQ</sequence>
<dbReference type="Gene3D" id="3.40.600.10">
    <property type="entry name" value="DNA mismatch repair MutH/Restriction endonuclease, type II"/>
    <property type="match status" value="1"/>
</dbReference>
<gene>
    <name evidence="5" type="ORF">JZY06_03410</name>
</gene>
<dbReference type="RefSeq" id="WP_207118422.1">
    <property type="nucleotide sequence ID" value="NZ_JAFLEQ010000008.1"/>
</dbReference>
<dbReference type="EMBL" id="JAFLEQ010000008">
    <property type="protein sequence ID" value="MBN9643679.1"/>
    <property type="molecule type" value="Genomic_DNA"/>
</dbReference>
<evidence type="ECO:0000256" key="2">
    <source>
        <dbReference type="ARBA" id="ARBA00022759"/>
    </source>
</evidence>